<evidence type="ECO:0000313" key="2">
    <source>
        <dbReference type="EMBL" id="RNA18463.1"/>
    </source>
</evidence>
<comment type="caution">
    <text evidence="2">The sequence shown here is derived from an EMBL/GenBank/DDBJ whole genome shotgun (WGS) entry which is preliminary data.</text>
</comment>
<proteinExistence type="predicted"/>
<reference evidence="2 3" key="1">
    <citation type="journal article" date="2018" name="Sci. Rep.">
        <title>Genomic signatures of local adaptation to the degree of environmental predictability in rotifers.</title>
        <authorList>
            <person name="Franch-Gras L."/>
            <person name="Hahn C."/>
            <person name="Garcia-Roger E.M."/>
            <person name="Carmona M.J."/>
            <person name="Serra M."/>
            <person name="Gomez A."/>
        </authorList>
    </citation>
    <scope>NUCLEOTIDE SEQUENCE [LARGE SCALE GENOMIC DNA]</scope>
    <source>
        <strain evidence="2">HYR1</strain>
    </source>
</reference>
<sequence length="130" mass="15508">MNLFFTKLIVTTFLLLIMFFSAKWLNQDQTEAECRLENFMGSLRGQKFVKKSLKKSSSSIFCQVYDPKIFGLMRRKQILSYHTVLRGMKFYIIPYGLILIMLLEFDRSLEILKFTLSIFIRIKEREAHFD</sequence>
<keyword evidence="1" id="KW-1133">Transmembrane helix</keyword>
<feature type="transmembrane region" description="Helical" evidence="1">
    <location>
        <begin position="83"/>
        <end position="103"/>
    </location>
</feature>
<keyword evidence="1" id="KW-0812">Transmembrane</keyword>
<evidence type="ECO:0000256" key="1">
    <source>
        <dbReference type="SAM" id="Phobius"/>
    </source>
</evidence>
<gene>
    <name evidence="2" type="ORF">BpHYR1_052148</name>
</gene>
<evidence type="ECO:0000313" key="3">
    <source>
        <dbReference type="Proteomes" id="UP000276133"/>
    </source>
</evidence>
<name>A0A3M7R4C8_BRAPC</name>
<organism evidence="2 3">
    <name type="scientific">Brachionus plicatilis</name>
    <name type="common">Marine rotifer</name>
    <name type="synonym">Brachionus muelleri</name>
    <dbReference type="NCBI Taxonomy" id="10195"/>
    <lineage>
        <taxon>Eukaryota</taxon>
        <taxon>Metazoa</taxon>
        <taxon>Spiralia</taxon>
        <taxon>Gnathifera</taxon>
        <taxon>Rotifera</taxon>
        <taxon>Eurotatoria</taxon>
        <taxon>Monogononta</taxon>
        <taxon>Pseudotrocha</taxon>
        <taxon>Ploima</taxon>
        <taxon>Brachionidae</taxon>
        <taxon>Brachionus</taxon>
    </lineage>
</organism>
<protein>
    <submittedName>
        <fullName evidence="2">Uncharacterized protein</fullName>
    </submittedName>
</protein>
<keyword evidence="3" id="KW-1185">Reference proteome</keyword>
<keyword evidence="1" id="KW-0472">Membrane</keyword>
<accession>A0A3M7R4C8</accession>
<feature type="transmembrane region" description="Helical" evidence="1">
    <location>
        <begin position="6"/>
        <end position="25"/>
    </location>
</feature>
<dbReference type="Proteomes" id="UP000276133">
    <property type="component" value="Unassembled WGS sequence"/>
</dbReference>
<dbReference type="EMBL" id="REGN01004239">
    <property type="protein sequence ID" value="RNA18463.1"/>
    <property type="molecule type" value="Genomic_DNA"/>
</dbReference>
<dbReference type="AlphaFoldDB" id="A0A3M7R4C8"/>